<evidence type="ECO:0000313" key="1">
    <source>
        <dbReference type="EMBL" id="PIE20655.1"/>
    </source>
</evidence>
<proteinExistence type="predicted"/>
<accession>A0A2G6JB42</accession>
<dbReference type="EMBL" id="PDSG01000004">
    <property type="protein sequence ID" value="PIE20655.1"/>
    <property type="molecule type" value="Genomic_DNA"/>
</dbReference>
<evidence type="ECO:0000313" key="2">
    <source>
        <dbReference type="Proteomes" id="UP000242733"/>
    </source>
</evidence>
<name>A0A2G6JB42_NEPCE</name>
<reference evidence="1 2" key="1">
    <citation type="submission" date="2017-10" db="EMBL/GenBank/DDBJ databases">
        <title>Novel microbial diversity and functional potential in the marine mammal oral microbiome.</title>
        <authorList>
            <person name="Dudek N.K."/>
            <person name="Sun C.L."/>
            <person name="Burstein D."/>
            <person name="Kantor R.S."/>
            <person name="Aliaga Goltsman D.S."/>
            <person name="Bik E.M."/>
            <person name="Thomas B.C."/>
            <person name="Banfield J.F."/>
            <person name="Relman D.A."/>
        </authorList>
    </citation>
    <scope>NUCLEOTIDE SEQUENCE [LARGE SCALE GENOMIC DNA]</scope>
    <source>
        <strain evidence="1">DOLJORAL78_49_30</strain>
    </source>
</reference>
<comment type="caution">
    <text evidence="1">The sequence shown here is derived from an EMBL/GenBank/DDBJ whole genome shotgun (WGS) entry which is preliminary data.</text>
</comment>
<dbReference type="AlphaFoldDB" id="A0A2G6JB42"/>
<dbReference type="SUPFAM" id="SSF52402">
    <property type="entry name" value="Adenine nucleotide alpha hydrolases-like"/>
    <property type="match status" value="1"/>
</dbReference>
<organism evidence="1 2">
    <name type="scientific">Neptuniibacter caesariensis</name>
    <dbReference type="NCBI Taxonomy" id="207954"/>
    <lineage>
        <taxon>Bacteria</taxon>
        <taxon>Pseudomonadati</taxon>
        <taxon>Pseudomonadota</taxon>
        <taxon>Gammaproteobacteria</taxon>
        <taxon>Oceanospirillales</taxon>
        <taxon>Oceanospirillaceae</taxon>
        <taxon>Neptuniibacter</taxon>
    </lineage>
</organism>
<gene>
    <name evidence="1" type="ORF">CSA61_00375</name>
</gene>
<sequence>MFSLKVKDVTHQLGQNEQTLTASLNSWKRSKKVWFKTGPGPINQTIEPFLPVALIPAMRRNWNVRLAGAVSPSLLAGTDHIQQTIAAWYPSFRTVKIRAKQLDRAADTASRPVAAFFSGGVDSFYTLKKHADQITHLVFVHGFDVVLSDKAKRREFADNARSIADKQGLQLVEVETNLREFGDRYVSWLDAYCGAGLASIALLLSPRFETIYLPSSVSSEQLMPMGTHPDLDRYWGNGQINIVHDGLESGRFEKIEDIADWDLVSQHLRVCFQKDIDGLNCGRCRKCTWTMMVFEALGKLADIRTLPDQVDCTLIKEYPAQTISELDRITKSFQYLQASGRNKKLLDVLEKMVADGRQRIKARQEVGNVAPKGGLISRILRRYR</sequence>
<dbReference type="Proteomes" id="UP000242733">
    <property type="component" value="Unassembled WGS sequence"/>
</dbReference>
<protein>
    <submittedName>
        <fullName evidence="1">Uncharacterized protein</fullName>
    </submittedName>
</protein>